<name>A0A318T1V7_9BURK</name>
<keyword evidence="3" id="KW-1185">Reference proteome</keyword>
<evidence type="ECO:0000313" key="3">
    <source>
        <dbReference type="Proteomes" id="UP000247540"/>
    </source>
</evidence>
<dbReference type="EMBL" id="QJTC01000002">
    <property type="protein sequence ID" value="PYE79471.1"/>
    <property type="molecule type" value="Genomic_DNA"/>
</dbReference>
<dbReference type="AlphaFoldDB" id="A0A318T1V7"/>
<accession>A0A318T1V7</accession>
<feature type="region of interest" description="Disordered" evidence="1">
    <location>
        <begin position="147"/>
        <end position="225"/>
    </location>
</feature>
<dbReference type="Pfam" id="PF07120">
    <property type="entry name" value="DUF1376"/>
    <property type="match status" value="1"/>
</dbReference>
<evidence type="ECO:0000256" key="1">
    <source>
        <dbReference type="SAM" id="MobiDB-lite"/>
    </source>
</evidence>
<feature type="compositionally biased region" description="Gly residues" evidence="1">
    <location>
        <begin position="87"/>
        <end position="100"/>
    </location>
</feature>
<feature type="compositionally biased region" description="Polar residues" evidence="1">
    <location>
        <begin position="165"/>
        <end position="178"/>
    </location>
</feature>
<reference evidence="2 3" key="1">
    <citation type="submission" date="2018-06" db="EMBL/GenBank/DDBJ databases">
        <title>Genomic Encyclopedia of Type Strains, Phase III (KMG-III): the genomes of soil and plant-associated and newly described type strains.</title>
        <authorList>
            <person name="Whitman W."/>
        </authorList>
    </citation>
    <scope>NUCLEOTIDE SEQUENCE [LARGE SCALE GENOMIC DNA]</scope>
    <source>
        <strain evidence="2 3">CECT 7646</strain>
    </source>
</reference>
<evidence type="ECO:0000313" key="2">
    <source>
        <dbReference type="EMBL" id="PYE79471.1"/>
    </source>
</evidence>
<comment type="caution">
    <text evidence="2">The sequence shown here is derived from an EMBL/GenBank/DDBJ whole genome shotgun (WGS) entry which is preliminary data.</text>
</comment>
<gene>
    <name evidence="2" type="ORF">DFQ15_102204</name>
</gene>
<protein>
    <submittedName>
        <fullName evidence="2">Uncharacterized protein YdaU (DUF1376 family)</fullName>
    </submittedName>
</protein>
<proteinExistence type="predicted"/>
<dbReference type="Proteomes" id="UP000247540">
    <property type="component" value="Unassembled WGS sequence"/>
</dbReference>
<organism evidence="2 3">
    <name type="scientific">Xylophilus ampelinus</name>
    <dbReference type="NCBI Taxonomy" id="54067"/>
    <lineage>
        <taxon>Bacteria</taxon>
        <taxon>Pseudomonadati</taxon>
        <taxon>Pseudomonadota</taxon>
        <taxon>Betaproteobacteria</taxon>
        <taxon>Burkholderiales</taxon>
        <taxon>Xylophilus</taxon>
    </lineage>
</organism>
<sequence length="339" mass="35872">MGDYAADTQHLSWDEDCAYRRLLDQYYKREKPIPVDLKQACRLARAVTPAQRRAVEAVLREFFEQQDDGWHQARCDREIGVADAAGAGFGGSSTGGGGDGAKPPKGSRQEKYRSRRKSLFDALASRGVTMPRDASMDELADALVRATPSHGDGSVTPDASRVTPAVTSHRNGETSPTVSPEDGVTSHGNQTPDARHQTPDARGGDTHAHAGAPPRAPAQERVGTPAGEACRAMRQAGLADANPAHPTLIALLDAGITLPELVDAAADAVQRGKTFAYALATAKGRRHDAANTRIPPMSRGRAPSATDERANFLSAICDPGATHAAPDHRTVDADARVVA</sequence>
<feature type="region of interest" description="Disordered" evidence="1">
    <location>
        <begin position="86"/>
        <end position="116"/>
    </location>
</feature>
<feature type="compositionally biased region" description="Basic and acidic residues" evidence="1">
    <location>
        <begin position="193"/>
        <end position="208"/>
    </location>
</feature>
<dbReference type="InterPro" id="IPR010781">
    <property type="entry name" value="DUF1376"/>
</dbReference>